<gene>
    <name evidence="21" type="ORF">QTP70_019528</name>
</gene>
<dbReference type="GO" id="GO:0046872">
    <property type="term" value="F:metal ion binding"/>
    <property type="evidence" value="ECO:0007669"/>
    <property type="project" value="UniProtKB-KW"/>
</dbReference>
<keyword evidence="9 16" id="KW-0175">Coiled coil</keyword>
<dbReference type="Pfam" id="PF18307">
    <property type="entry name" value="Tfb2_C"/>
    <property type="match status" value="1"/>
</dbReference>
<comment type="caution">
    <text evidence="21">The sequence shown here is derived from an EMBL/GenBank/DDBJ whole genome shotgun (WGS) entry which is preliminary data.</text>
</comment>
<evidence type="ECO:0000259" key="20">
    <source>
        <dbReference type="Pfam" id="PF18307"/>
    </source>
</evidence>
<feature type="compositionally biased region" description="Basic and acidic residues" evidence="18">
    <location>
        <begin position="1025"/>
        <end position="1034"/>
    </location>
</feature>
<evidence type="ECO:0000256" key="10">
    <source>
        <dbReference type="ARBA" id="ARBA00023163"/>
    </source>
</evidence>
<comment type="subunit">
    <text evidence="14">Component of the 7-subunit TFIIH core complex composed of XPB/ERCC3, XPD/ERCC2, GTF2H1, GTF2H2, GTF2H3, GTF2H4 and GTF2H5, which is active in NER. The core complex associates with the 3-subunit CDK-activating kinase (CAK) module composed of CCNH/cyclin H, CDK7 and MNAT1 to form the 10-subunit holoenzyme (holo-TFIIH) active in transcription. Part of TBP-based Pol II pre-initiation complex (PIC), in which Pol II core assembles with general transcription factors and other specific initiation factors including GTF2E1, GTF2E2, GTF2F1, GTF2F2, TCEA1, ERCC2, ERCC3, GTF2H2, GTF2H3, GTF2H4, GTF2H5, GTF2A1, GTF2A2, GTF2B and TBP; this large multi-subunit PIC complex mediates DNA unwinding and targets Pol II core to the transcription start site where the first phosphodiester bond forms.</text>
</comment>
<keyword evidence="22" id="KW-1185">Reference proteome</keyword>
<evidence type="ECO:0000256" key="6">
    <source>
        <dbReference type="ARBA" id="ARBA00022763"/>
    </source>
</evidence>
<dbReference type="Gene3D" id="3.30.70.2610">
    <property type="match status" value="1"/>
</dbReference>
<comment type="similarity">
    <text evidence="2 15">Belongs to the TFB2 family.</text>
</comment>
<feature type="coiled-coil region" evidence="17">
    <location>
        <begin position="673"/>
        <end position="707"/>
    </location>
</feature>
<accession>A0AAE0UJD7</accession>
<evidence type="ECO:0000256" key="13">
    <source>
        <dbReference type="ARBA" id="ARBA00057028"/>
    </source>
</evidence>
<dbReference type="Proteomes" id="UP001274896">
    <property type="component" value="Unassembled WGS sequence"/>
</dbReference>
<keyword evidence="8 15" id="KW-0805">Transcription regulation</keyword>
<proteinExistence type="inferred from homology"/>
<comment type="subunit">
    <text evidence="16">Interacts with GDP-bound and nucleotide-free forms of RAB11A.</text>
</comment>
<name>A0AAE0UJD7_9TELE</name>
<dbReference type="NCBIfam" id="TIGR00625">
    <property type="entry name" value="tfb2"/>
    <property type="match status" value="1"/>
</dbReference>
<feature type="domain" description="Transcription factor Tfb2 C-terminal" evidence="20">
    <location>
        <begin position="522"/>
        <end position="589"/>
    </location>
</feature>
<comment type="domain">
    <text evidence="16">The N-terminal half of the protein mediates interaction with RAB11A and functions as guanine nucleotide exchange factor. Four long alpha-helices (interrupted by a central kink) assemble into coiled coils, giving rise to a 'V' shape.</text>
</comment>
<evidence type="ECO:0000256" key="14">
    <source>
        <dbReference type="ARBA" id="ARBA00064576"/>
    </source>
</evidence>
<dbReference type="AlphaFoldDB" id="A0AAE0UJD7"/>
<dbReference type="GO" id="GO:0000439">
    <property type="term" value="C:transcription factor TFIIH core complex"/>
    <property type="evidence" value="ECO:0007669"/>
    <property type="project" value="InterPro"/>
</dbReference>
<keyword evidence="16" id="KW-0344">Guanine-nucleotide releasing factor</keyword>
<evidence type="ECO:0000313" key="21">
    <source>
        <dbReference type="EMBL" id="KAK3508305.1"/>
    </source>
</evidence>
<evidence type="ECO:0000256" key="5">
    <source>
        <dbReference type="ARBA" id="ARBA00022723"/>
    </source>
</evidence>
<dbReference type="InterPro" id="IPR019761">
    <property type="entry name" value="DNA-dir_RNA_pol-M_15_CS"/>
</dbReference>
<comment type="function">
    <text evidence="16">Functions as guanine nucleotide exchange factor (GEF) for RAB11A.</text>
</comment>
<feature type="chain" id="PRO_5042054729" description="Multifunctional fusion protein" evidence="19">
    <location>
        <begin position="21"/>
        <end position="1043"/>
    </location>
</feature>
<sequence length="1043" mass="117792">MMMMMMMVMMICNSSQFTTCQILQIISTYFPLLKPRLPPVIRRMSCFKGDINFCPECGNILPIPGHHDFITCPRCAFNVPVQELSGHVIKSSVVFNPLEKSSSAVESEEDSELKGPVLRQTLKDEATSTTAVQEPSRIPEGTESRHPRQTVQPPSYMSRRLQVHRELPSLAKNYVMRMLFLDHALPQAAVALWVKKDSQKDHDQCVSMLTGLRLWHSQQLQGGLQGIVLNPVFKDNLRIALLGGGKPWADEGSSLGPDRHARDIESLDRYAMERWEVILHFMVGSPSAAVSQDLAQLLIQAGLMKSEAGEAPCITSAGFQFLLLDTASQLWYFTLQYLKTVQSRGMDLVEILSFLFQLSFSTLGRDYSVEGMSESLLTFLQHLREFGLVFQRKRKSRRYYPTRLAITLAAGVTANSSSSSSSSSYTALTPSSGTGDPGFIVVETNYRVYAYTNSELQIALVALFSEMLYRFPNVVVAQVTRESVQQAIANGITAQQIIHFLRTRAHPVMLKQTPALPPTITDQIRLWELERDRLQFTEGVLYNQFLSQADFEVLRDRAQGLGVLVWQNPQHRVMVVTPHGHSEVKRFWKRQKSHTSRMEPGRLRENPPGSGELEARDWRGETPGVEAEEERKHSAVIRSNGPASEAGCVGTGGLTVRDDNEDQYKEEELDPRIQEELEHLNQASEEINRLELQLDEARSSYRKILTESARKLNAQGSQLGACIEKARPYYEARRLAKEAQQETQKAALRYERAVSMHTAAREMVYVAEQGLLADRNTLDPTWQEMLNHATAKVNEAEEERLRSEREHQRVTQLCQEAEARVQTLQKALKRVIIKSKPYFELKAQFNHILEEHKAKVVQLEERVAKVKMRYSVALRNLEQISEQIHAQRGRAREARQRNGVRGGRSSPVGAEAEGVIQAGAYGGVGMSLMDNDWADQEKTRQWVEKHREEGWGQRADRAGSDSLSVISLQTIASDLEKCDSVEHLGDLSDVSSVIGEDKEGEREKEGSSVFRQGNERESKASGTERPQKDRENFVKQHHRSVSL</sequence>
<evidence type="ECO:0000256" key="1">
    <source>
        <dbReference type="ARBA" id="ARBA00004123"/>
    </source>
</evidence>
<comment type="function">
    <text evidence="13">Component of the general transcription and DNA repair factor IIH (TFIIH) core complex, which is involved in general and transcription-coupled nucleotide excision repair (NER) of damaged DNA and, when complexed to CAK, in RNA transcription by RNA polymerase II. In NER, TFIIH acts by opening DNA around the lesion to allow the excision of the damaged oligonucleotide and its replacement by a new DNA fragment. In transcription, TFIIH has an essential role in transcription initiation. When the pre-initiation complex (PIC) has been established, TFIIH is required for promoter opening and promoter escape. Phosphorylation of the C-terminal tail (CTD) of the largest subunit of RNA polymerase II by the kinase module CAK controls the initiation of transcription.</text>
</comment>
<dbReference type="InterPro" id="IPR004598">
    <property type="entry name" value="TFIIH_p52/Tfb2"/>
</dbReference>
<evidence type="ECO:0000256" key="19">
    <source>
        <dbReference type="SAM" id="SignalP"/>
    </source>
</evidence>
<reference evidence="21" key="1">
    <citation type="submission" date="2023-06" db="EMBL/GenBank/DDBJ databases">
        <title>Male Hemibagrus guttatus genome.</title>
        <authorList>
            <person name="Bian C."/>
        </authorList>
    </citation>
    <scope>NUCLEOTIDE SEQUENCE</scope>
    <source>
        <strain evidence="21">Male_cb2023</strain>
        <tissue evidence="21">Muscle</tissue>
    </source>
</reference>
<feature type="compositionally biased region" description="Basic and acidic residues" evidence="18">
    <location>
        <begin position="596"/>
        <end position="605"/>
    </location>
</feature>
<evidence type="ECO:0000256" key="11">
    <source>
        <dbReference type="ARBA" id="ARBA00023204"/>
    </source>
</evidence>
<feature type="compositionally biased region" description="Basic and acidic residues" evidence="18">
    <location>
        <begin position="995"/>
        <end position="1006"/>
    </location>
</feature>
<keyword evidence="19" id="KW-0732">Signal</keyword>
<comment type="function">
    <text evidence="15">Component of the general transcription and DNA repair factor IIH (TFIIH) core complex which is involved in general and transcription-coupled nucleotide excision repair (NER) of damaged DNA.</text>
</comment>
<protein>
    <recommendedName>
        <fullName evidence="15 16">Multifunctional fusion protein</fullName>
    </recommendedName>
    <domain>
        <recommendedName>
            <fullName evidence="16">SH3 domain-binding protein 5</fullName>
            <shortName evidence="16">SH3BP-5</shortName>
        </recommendedName>
    </domain>
    <domain>
        <recommendedName>
            <fullName evidence="15">General transcription factor IIH subunit 4</fullName>
        </recommendedName>
    </domain>
</protein>
<keyword evidence="6 15" id="KW-0227">DNA damage</keyword>
<dbReference type="GO" id="GO:0017124">
    <property type="term" value="F:SH3 domain binding"/>
    <property type="evidence" value="ECO:0007669"/>
    <property type="project" value="UniProtKB-UniRule"/>
</dbReference>
<dbReference type="InterPro" id="IPR040662">
    <property type="entry name" value="Tfb2_C"/>
</dbReference>
<dbReference type="EMBL" id="JAUCMX010000028">
    <property type="protein sequence ID" value="KAK3508305.1"/>
    <property type="molecule type" value="Genomic_DNA"/>
</dbReference>
<dbReference type="GO" id="GO:0005737">
    <property type="term" value="C:cytoplasm"/>
    <property type="evidence" value="ECO:0007669"/>
    <property type="project" value="UniProtKB-SubCell"/>
</dbReference>
<dbReference type="GO" id="GO:0006366">
    <property type="term" value="P:transcription by RNA polymerase II"/>
    <property type="evidence" value="ECO:0007669"/>
    <property type="project" value="UniProtKB-ARBA"/>
</dbReference>
<organism evidence="21 22">
    <name type="scientific">Hemibagrus guttatus</name>
    <dbReference type="NCBI Taxonomy" id="175788"/>
    <lineage>
        <taxon>Eukaryota</taxon>
        <taxon>Metazoa</taxon>
        <taxon>Chordata</taxon>
        <taxon>Craniata</taxon>
        <taxon>Vertebrata</taxon>
        <taxon>Euteleostomi</taxon>
        <taxon>Actinopterygii</taxon>
        <taxon>Neopterygii</taxon>
        <taxon>Teleostei</taxon>
        <taxon>Ostariophysi</taxon>
        <taxon>Siluriformes</taxon>
        <taxon>Bagridae</taxon>
        <taxon>Hemibagrus</taxon>
    </lineage>
</organism>
<keyword evidence="10 15" id="KW-0804">Transcription</keyword>
<dbReference type="InterPro" id="IPR007940">
    <property type="entry name" value="SH3BP5"/>
</dbReference>
<comment type="similarity">
    <text evidence="3 16">Belongs to the SH3BP5 family.</text>
</comment>
<keyword evidence="16" id="KW-0963">Cytoplasm</keyword>
<feature type="region of interest" description="Disordered" evidence="18">
    <location>
        <begin position="105"/>
        <end position="156"/>
    </location>
</feature>
<evidence type="ECO:0000256" key="2">
    <source>
        <dbReference type="ARBA" id="ARBA00007132"/>
    </source>
</evidence>
<evidence type="ECO:0000256" key="3">
    <source>
        <dbReference type="ARBA" id="ARBA00007796"/>
    </source>
</evidence>
<evidence type="ECO:0000256" key="9">
    <source>
        <dbReference type="ARBA" id="ARBA00023054"/>
    </source>
</evidence>
<evidence type="ECO:0000256" key="4">
    <source>
        <dbReference type="ARBA" id="ARBA00008925"/>
    </source>
</evidence>
<evidence type="ECO:0000256" key="18">
    <source>
        <dbReference type="SAM" id="MobiDB-lite"/>
    </source>
</evidence>
<dbReference type="GO" id="GO:0006289">
    <property type="term" value="P:nucleotide-excision repair"/>
    <property type="evidence" value="ECO:0007669"/>
    <property type="project" value="InterPro"/>
</dbReference>
<keyword evidence="5" id="KW-0479">Metal-binding</keyword>
<evidence type="ECO:0000256" key="17">
    <source>
        <dbReference type="SAM" id="Coils"/>
    </source>
</evidence>
<dbReference type="PANTHER" id="PTHR13152:SF0">
    <property type="entry name" value="GENERAL TRANSCRIPTION FACTOR IIH SUBUNIT 4"/>
    <property type="match status" value="1"/>
</dbReference>
<dbReference type="GO" id="GO:0005085">
    <property type="term" value="F:guanyl-nucleotide exchange factor activity"/>
    <property type="evidence" value="ECO:0007669"/>
    <property type="project" value="UniProtKB-UniRule"/>
</dbReference>
<dbReference type="Pfam" id="PF05276">
    <property type="entry name" value="SH3BP5"/>
    <property type="match status" value="1"/>
</dbReference>
<dbReference type="GO" id="GO:0005675">
    <property type="term" value="C:transcription factor TFIIH holo complex"/>
    <property type="evidence" value="ECO:0007669"/>
    <property type="project" value="TreeGrafter"/>
</dbReference>
<dbReference type="FunFam" id="3.30.70.2610:FF:000001">
    <property type="entry name" value="General transcription factor IIH subunit 4"/>
    <property type="match status" value="1"/>
</dbReference>
<evidence type="ECO:0000256" key="7">
    <source>
        <dbReference type="ARBA" id="ARBA00022833"/>
    </source>
</evidence>
<feature type="signal peptide" evidence="19">
    <location>
        <begin position="1"/>
        <end position="20"/>
    </location>
</feature>
<evidence type="ECO:0000256" key="15">
    <source>
        <dbReference type="RuleBase" id="RU364024"/>
    </source>
</evidence>
<evidence type="ECO:0000256" key="8">
    <source>
        <dbReference type="ARBA" id="ARBA00023015"/>
    </source>
</evidence>
<dbReference type="GO" id="GO:0003690">
    <property type="term" value="F:double-stranded DNA binding"/>
    <property type="evidence" value="ECO:0007669"/>
    <property type="project" value="TreeGrafter"/>
</dbReference>
<dbReference type="GO" id="GO:0001671">
    <property type="term" value="F:ATPase activator activity"/>
    <property type="evidence" value="ECO:0007669"/>
    <property type="project" value="InterPro"/>
</dbReference>
<keyword evidence="7" id="KW-0862">Zinc</keyword>
<comment type="subcellular location">
    <subcellularLocation>
        <location evidence="16">Cytoplasm</location>
    </subcellularLocation>
    <subcellularLocation>
        <location evidence="1 15">Nucleus</location>
    </subcellularLocation>
    <text evidence="16">Colocalizes with RAB11A on cytoplasmic vesicle membranes.</text>
</comment>
<feature type="region of interest" description="Disordered" evidence="18">
    <location>
        <begin position="989"/>
        <end position="1043"/>
    </location>
</feature>
<evidence type="ECO:0000256" key="12">
    <source>
        <dbReference type="ARBA" id="ARBA00023242"/>
    </source>
</evidence>
<dbReference type="Pfam" id="PF03849">
    <property type="entry name" value="Tfb2"/>
    <property type="match status" value="1"/>
</dbReference>
<dbReference type="GO" id="GO:0035556">
    <property type="term" value="P:intracellular signal transduction"/>
    <property type="evidence" value="ECO:0007669"/>
    <property type="project" value="UniProtKB-UniRule"/>
</dbReference>
<evidence type="ECO:0000256" key="16">
    <source>
        <dbReference type="RuleBase" id="RU369054"/>
    </source>
</evidence>
<dbReference type="PROSITE" id="PS01030">
    <property type="entry name" value="RNA_POL_M_15KD"/>
    <property type="match status" value="1"/>
</dbReference>
<keyword evidence="12 15" id="KW-0539">Nucleus</keyword>
<feature type="region of interest" description="Disordered" evidence="18">
    <location>
        <begin position="589"/>
        <end position="657"/>
    </location>
</feature>
<evidence type="ECO:0000313" key="22">
    <source>
        <dbReference type="Proteomes" id="UP001274896"/>
    </source>
</evidence>
<feature type="region of interest" description="Disordered" evidence="18">
    <location>
        <begin position="939"/>
        <end position="959"/>
    </location>
</feature>
<dbReference type="PANTHER" id="PTHR13152">
    <property type="entry name" value="TFIIH, POLYPEPTIDE 4"/>
    <property type="match status" value="1"/>
</dbReference>
<comment type="similarity">
    <text evidence="4">Belongs to the archaeal RpoM/eukaryotic RPA12/RPB9/RPC11 RNA polymerase family.</text>
</comment>
<feature type="region of interest" description="Disordered" evidence="18">
    <location>
        <begin position="888"/>
        <end position="911"/>
    </location>
</feature>
<keyword evidence="11 15" id="KW-0234">DNA repair</keyword>